<dbReference type="EMBL" id="JAVDTH010000020">
    <property type="protein sequence ID" value="MDR6713740.1"/>
    <property type="molecule type" value="Genomic_DNA"/>
</dbReference>
<evidence type="ECO:0000313" key="1">
    <source>
        <dbReference type="EMBL" id="MDR6713740.1"/>
    </source>
</evidence>
<comment type="caution">
    <text evidence="1">The sequence shown here is derived from an EMBL/GenBank/DDBJ whole genome shotgun (WGS) entry which is preliminary data.</text>
</comment>
<keyword evidence="2" id="KW-1185">Reference proteome</keyword>
<organism evidence="1 2">
    <name type="scientific">Pseudomonas hunanensis</name>
    <dbReference type="NCBI Taxonomy" id="1247546"/>
    <lineage>
        <taxon>Bacteria</taxon>
        <taxon>Pseudomonadati</taxon>
        <taxon>Pseudomonadota</taxon>
        <taxon>Gammaproteobacteria</taxon>
        <taxon>Pseudomonadales</taxon>
        <taxon>Pseudomonadaceae</taxon>
        <taxon>Pseudomonas</taxon>
    </lineage>
</organism>
<proteinExistence type="predicted"/>
<protein>
    <submittedName>
        <fullName evidence="1">Fe-S protein YdhL (DUF1289 family)</fullName>
    </submittedName>
</protein>
<name>A0ACC6K5Q0_9PSED</name>
<evidence type="ECO:0000313" key="2">
    <source>
        <dbReference type="Proteomes" id="UP001259587"/>
    </source>
</evidence>
<accession>A0ACC6K5Q0</accession>
<gene>
    <name evidence="1" type="ORF">J2W83_003355</name>
</gene>
<reference evidence="1" key="1">
    <citation type="submission" date="2023-07" db="EMBL/GenBank/DDBJ databases">
        <title>Sorghum-associated microbial communities from plants grown in Nebraska, USA.</title>
        <authorList>
            <person name="Schachtman D."/>
        </authorList>
    </citation>
    <scope>NUCLEOTIDE SEQUENCE</scope>
    <source>
        <strain evidence="1">BE56</strain>
    </source>
</reference>
<dbReference type="Proteomes" id="UP001259587">
    <property type="component" value="Unassembled WGS sequence"/>
</dbReference>
<sequence length="59" mass="6872">MAKDADNPCTSNCKIRDEICVGCGRSKDDIRKWKRMKKSERIEVVHKAKARLKALKKRK</sequence>